<keyword evidence="2" id="KW-1185">Reference proteome</keyword>
<reference evidence="1 2" key="1">
    <citation type="journal article" date="2013" name="Antonie Van Leeuwenhoek">
        <title>Echinimonas agarilytica gen. nov., sp. nov., a new gammaproteobacterium isolated from the sea urchin Strongylocentrotus intermedius.</title>
        <authorList>
            <person name="Nedashkovskaya O.I."/>
            <person name="Stenkova A.M."/>
            <person name="Zhukova N.V."/>
            <person name="Van Trappen S."/>
            <person name="Lee J.S."/>
            <person name="Kim S.B."/>
        </authorList>
    </citation>
    <scope>NUCLEOTIDE SEQUENCE [LARGE SCALE GENOMIC DNA]</scope>
    <source>
        <strain evidence="1 2">KMM 6351</strain>
    </source>
</reference>
<dbReference type="EMBL" id="JAMQGP010000004">
    <property type="protein sequence ID" value="MCM2680028.1"/>
    <property type="molecule type" value="Genomic_DNA"/>
</dbReference>
<sequence>MNTTVENWYIVAVMDGEQLVGEVLYGTVQYDQTFRFYEGDYVTTSRVVSMDVKAQQVITASNSYYALKGNGKRAIIDLDDFELLRHGFSPVQIRVLNSSSPLLAH</sequence>
<evidence type="ECO:0000313" key="2">
    <source>
        <dbReference type="Proteomes" id="UP001165393"/>
    </source>
</evidence>
<proteinExistence type="predicted"/>
<dbReference type="AlphaFoldDB" id="A0AA41W7W2"/>
<accession>A0AA41W7W2</accession>
<name>A0AA41W7W2_9GAMM</name>
<dbReference type="RefSeq" id="WP_251261456.1">
    <property type="nucleotide sequence ID" value="NZ_JAMQGP010000004.1"/>
</dbReference>
<evidence type="ECO:0000313" key="1">
    <source>
        <dbReference type="EMBL" id="MCM2680028.1"/>
    </source>
</evidence>
<gene>
    <name evidence="1" type="ORF">NAF29_10160</name>
</gene>
<organism evidence="1 2">
    <name type="scientific">Echinimonas agarilytica</name>
    <dbReference type="NCBI Taxonomy" id="1215918"/>
    <lineage>
        <taxon>Bacteria</taxon>
        <taxon>Pseudomonadati</taxon>
        <taxon>Pseudomonadota</taxon>
        <taxon>Gammaproteobacteria</taxon>
        <taxon>Alteromonadales</taxon>
        <taxon>Echinimonadaceae</taxon>
        <taxon>Echinimonas</taxon>
    </lineage>
</organism>
<comment type="caution">
    <text evidence="1">The sequence shown here is derived from an EMBL/GenBank/DDBJ whole genome shotgun (WGS) entry which is preliminary data.</text>
</comment>
<protein>
    <submittedName>
        <fullName evidence="1">Uncharacterized protein</fullName>
    </submittedName>
</protein>
<dbReference type="Proteomes" id="UP001165393">
    <property type="component" value="Unassembled WGS sequence"/>
</dbReference>